<dbReference type="KEGG" id="hqi:H9L05_15865"/>
<dbReference type="Proteomes" id="UP000516093">
    <property type="component" value="Chromosome"/>
</dbReference>
<accession>A0A7H0GT66</accession>
<name>A0A7H0GT66_9BACT</name>
<protein>
    <recommendedName>
        <fullName evidence="3">Tetratricopeptide repeat protein</fullName>
    </recommendedName>
</protein>
<sequence>MPPPVPTSIDLIDKFLRSKPRFRAPLPLPPTTEAQADLSVRSTLAEPSLASESLARILARQGKIGKAIEIYERLIVRQPEKKAYFADQIQQLQTFE</sequence>
<evidence type="ECO:0000313" key="2">
    <source>
        <dbReference type="Proteomes" id="UP000516093"/>
    </source>
</evidence>
<proteinExistence type="predicted"/>
<dbReference type="RefSeq" id="WP_187731765.1">
    <property type="nucleotide sequence ID" value="NZ_CP060784.1"/>
</dbReference>
<reference evidence="1 2" key="1">
    <citation type="submission" date="2020-08" db="EMBL/GenBank/DDBJ databases">
        <title>Genome sequence of Hymenobacter qilianensis JCM 19763T.</title>
        <authorList>
            <person name="Hyun D.-W."/>
            <person name="Bae J.-W."/>
        </authorList>
    </citation>
    <scope>NUCLEOTIDE SEQUENCE [LARGE SCALE GENOMIC DNA]</scope>
    <source>
        <strain evidence="1 2">JCM 19763</strain>
    </source>
</reference>
<dbReference type="EMBL" id="CP060784">
    <property type="protein sequence ID" value="QNP51482.1"/>
    <property type="molecule type" value="Genomic_DNA"/>
</dbReference>
<dbReference type="AlphaFoldDB" id="A0A7H0GT66"/>
<organism evidence="1 2">
    <name type="scientific">Hymenobacter qilianensis</name>
    <dbReference type="NCBI Taxonomy" id="1385715"/>
    <lineage>
        <taxon>Bacteria</taxon>
        <taxon>Pseudomonadati</taxon>
        <taxon>Bacteroidota</taxon>
        <taxon>Cytophagia</taxon>
        <taxon>Cytophagales</taxon>
        <taxon>Hymenobacteraceae</taxon>
        <taxon>Hymenobacter</taxon>
    </lineage>
</organism>
<evidence type="ECO:0008006" key="3">
    <source>
        <dbReference type="Google" id="ProtNLM"/>
    </source>
</evidence>
<keyword evidence="2" id="KW-1185">Reference proteome</keyword>
<gene>
    <name evidence="1" type="ORF">H9L05_15865</name>
</gene>
<evidence type="ECO:0000313" key="1">
    <source>
        <dbReference type="EMBL" id="QNP51482.1"/>
    </source>
</evidence>